<keyword evidence="2" id="KW-0812">Transmembrane</keyword>
<organism evidence="4 5">
    <name type="scientific">Symbiodinium microadriaticum</name>
    <name type="common">Dinoflagellate</name>
    <name type="synonym">Zooxanthella microadriatica</name>
    <dbReference type="NCBI Taxonomy" id="2951"/>
    <lineage>
        <taxon>Eukaryota</taxon>
        <taxon>Sar</taxon>
        <taxon>Alveolata</taxon>
        <taxon>Dinophyceae</taxon>
        <taxon>Suessiales</taxon>
        <taxon>Symbiodiniaceae</taxon>
        <taxon>Symbiodinium</taxon>
    </lineage>
</organism>
<feature type="transmembrane region" description="Helical" evidence="2">
    <location>
        <begin position="12"/>
        <end position="36"/>
    </location>
</feature>
<keyword evidence="2" id="KW-0472">Membrane</keyword>
<dbReference type="PROSITE" id="PS50222">
    <property type="entry name" value="EF_HAND_2"/>
    <property type="match status" value="1"/>
</dbReference>
<evidence type="ECO:0000256" key="2">
    <source>
        <dbReference type="SAM" id="Phobius"/>
    </source>
</evidence>
<dbReference type="EMBL" id="LSRX01000339">
    <property type="protein sequence ID" value="OLQ00124.1"/>
    <property type="molecule type" value="Genomic_DNA"/>
</dbReference>
<dbReference type="GO" id="GO:0005509">
    <property type="term" value="F:calcium ion binding"/>
    <property type="evidence" value="ECO:0007669"/>
    <property type="project" value="InterPro"/>
</dbReference>
<evidence type="ECO:0000313" key="5">
    <source>
        <dbReference type="Proteomes" id="UP000186817"/>
    </source>
</evidence>
<sequence length="163" mass="18563">MKVPLVNEKPILGAYFLILLLAVGIIFMNLVTASIVEASLQSSELDRKEKKISLDEIEQFDINILPPILRDNISVDNMADLFGVLDVDGGGELDMKEFIGGLLQLWLMDVPITTLQILKFSRMNRQKTMEYFTSILHRMEEMAARMDHLQGDLAKTQLFDSRF</sequence>
<proteinExistence type="predicted"/>
<gene>
    <name evidence="4" type="ORF">AK812_SmicGene17262</name>
</gene>
<reference evidence="4 5" key="1">
    <citation type="submission" date="2016-02" db="EMBL/GenBank/DDBJ databases">
        <title>Genome analysis of coral dinoflagellate symbionts highlights evolutionary adaptations to a symbiotic lifestyle.</title>
        <authorList>
            <person name="Aranda M."/>
            <person name="Li Y."/>
            <person name="Liew Y.J."/>
            <person name="Baumgarten S."/>
            <person name="Simakov O."/>
            <person name="Wilson M."/>
            <person name="Piel J."/>
            <person name="Ashoor H."/>
            <person name="Bougouffa S."/>
            <person name="Bajic V.B."/>
            <person name="Ryu T."/>
            <person name="Ravasi T."/>
            <person name="Bayer T."/>
            <person name="Micklem G."/>
            <person name="Kim H."/>
            <person name="Bhak J."/>
            <person name="Lajeunesse T.C."/>
            <person name="Voolstra C.R."/>
        </authorList>
    </citation>
    <scope>NUCLEOTIDE SEQUENCE [LARGE SCALE GENOMIC DNA]</scope>
    <source>
        <strain evidence="4 5">CCMP2467</strain>
    </source>
</reference>
<dbReference type="InterPro" id="IPR011992">
    <property type="entry name" value="EF-hand-dom_pair"/>
</dbReference>
<dbReference type="OrthoDB" id="26525at2759"/>
<dbReference type="Proteomes" id="UP000186817">
    <property type="component" value="Unassembled WGS sequence"/>
</dbReference>
<name>A0A1Q9DY63_SYMMI</name>
<feature type="domain" description="EF-hand" evidence="3">
    <location>
        <begin position="73"/>
        <end position="108"/>
    </location>
</feature>
<evidence type="ECO:0000259" key="3">
    <source>
        <dbReference type="PROSITE" id="PS50222"/>
    </source>
</evidence>
<dbReference type="InterPro" id="IPR002048">
    <property type="entry name" value="EF_hand_dom"/>
</dbReference>
<keyword evidence="1" id="KW-0106">Calcium</keyword>
<feature type="transmembrane region" description="Helical" evidence="2">
    <location>
        <begin position="98"/>
        <end position="118"/>
    </location>
</feature>
<dbReference type="InterPro" id="IPR018247">
    <property type="entry name" value="EF_Hand_1_Ca_BS"/>
</dbReference>
<protein>
    <recommendedName>
        <fullName evidence="3">EF-hand domain-containing protein</fullName>
    </recommendedName>
</protein>
<dbReference type="Gene3D" id="1.10.238.10">
    <property type="entry name" value="EF-hand"/>
    <property type="match status" value="1"/>
</dbReference>
<dbReference type="AlphaFoldDB" id="A0A1Q9DY63"/>
<keyword evidence="5" id="KW-1185">Reference proteome</keyword>
<evidence type="ECO:0000256" key="1">
    <source>
        <dbReference type="ARBA" id="ARBA00022837"/>
    </source>
</evidence>
<comment type="caution">
    <text evidence="4">The sequence shown here is derived from an EMBL/GenBank/DDBJ whole genome shotgun (WGS) entry which is preliminary data.</text>
</comment>
<accession>A0A1Q9DY63</accession>
<keyword evidence="2" id="KW-1133">Transmembrane helix</keyword>
<dbReference type="PROSITE" id="PS00018">
    <property type="entry name" value="EF_HAND_1"/>
    <property type="match status" value="1"/>
</dbReference>
<dbReference type="SUPFAM" id="SSF47473">
    <property type="entry name" value="EF-hand"/>
    <property type="match status" value="1"/>
</dbReference>
<evidence type="ECO:0000313" key="4">
    <source>
        <dbReference type="EMBL" id="OLQ00124.1"/>
    </source>
</evidence>